<dbReference type="Pfam" id="PF04434">
    <property type="entry name" value="SWIM"/>
    <property type="match status" value="1"/>
</dbReference>
<dbReference type="EMBL" id="CP002535">
    <property type="protein sequence ID" value="AEE93326.1"/>
    <property type="molecule type" value="Genomic_DNA"/>
</dbReference>
<name>F4B638_ACIHW</name>
<evidence type="ECO:0000313" key="4">
    <source>
        <dbReference type="Proteomes" id="UP000008458"/>
    </source>
</evidence>
<sequence length="93" mass="11178">MYSYAITERHEKTKDVYIFVVDSEENPFESYIVKIEVGREKIRASCSCKGFALRGYCKHLELSLKKLRIYRGLYLQRWERRSDSDLMDNEEEN</sequence>
<keyword evidence="1" id="KW-0862">Zinc</keyword>
<reference key="2">
    <citation type="journal article" date="2011" name="Extremophiles">
        <title>Genomic analyses of Acidianus hospitalis W1 a host for studying crenarchaeal virus and plasmid life cycles.</title>
        <authorList>
            <person name="You X.Y."/>
            <person name="Liu C."/>
            <person name="Wang S.Y."/>
            <person name="Jiang C.Y."/>
            <person name="Shah S.A."/>
            <person name="Prangishvili D."/>
            <person name="Liu S.J."/>
            <person name="Garrett R.A."/>
        </authorList>
    </citation>
    <scope>NUCLEOTIDE SEQUENCE</scope>
    <source>
        <strain>W1</strain>
    </source>
</reference>
<reference evidence="3 4" key="1">
    <citation type="journal article" date="2011" name="Extremophiles">
        <title>Genomic analysis of Acidianus hospitalis W1 a host for studying crenarchaeal virus and plasmid life cycles.</title>
        <authorList>
            <person name="You X.Y."/>
            <person name="Liu C."/>
            <person name="Wang S.Y."/>
            <person name="Jiang C.Y."/>
            <person name="Shah S.A."/>
            <person name="Prangishvili D."/>
            <person name="She Q."/>
            <person name="Liu S.J."/>
            <person name="Garrett R.A."/>
        </authorList>
    </citation>
    <scope>NUCLEOTIDE SEQUENCE [LARGE SCALE GENOMIC DNA]</scope>
    <source>
        <strain evidence="3 4">W1</strain>
    </source>
</reference>
<dbReference type="RefSeq" id="WP_013775242.1">
    <property type="nucleotide sequence ID" value="NC_015518.1"/>
</dbReference>
<dbReference type="PROSITE" id="PS50966">
    <property type="entry name" value="ZF_SWIM"/>
    <property type="match status" value="1"/>
</dbReference>
<evidence type="ECO:0000313" key="3">
    <source>
        <dbReference type="EMBL" id="AEE93326.1"/>
    </source>
</evidence>
<dbReference type="GeneID" id="89920731"/>
<dbReference type="KEGG" id="aho:Ahos_0438"/>
<keyword evidence="4" id="KW-1185">Reference proteome</keyword>
<evidence type="ECO:0000256" key="1">
    <source>
        <dbReference type="PROSITE-ProRule" id="PRU00325"/>
    </source>
</evidence>
<protein>
    <submittedName>
        <fullName evidence="3">Zinc finger SWIM domain protein</fullName>
    </submittedName>
</protein>
<keyword evidence="1" id="KW-0863">Zinc-finger</keyword>
<dbReference type="STRING" id="933801.Ahos_0438"/>
<proteinExistence type="predicted"/>
<dbReference type="eggNOG" id="arCOG09871">
    <property type="taxonomic scope" value="Archaea"/>
</dbReference>
<organism evidence="3 4">
    <name type="scientific">Acidianus hospitalis (strain W1)</name>
    <dbReference type="NCBI Taxonomy" id="933801"/>
    <lineage>
        <taxon>Archaea</taxon>
        <taxon>Thermoproteota</taxon>
        <taxon>Thermoprotei</taxon>
        <taxon>Sulfolobales</taxon>
        <taxon>Sulfolobaceae</taxon>
        <taxon>Acidianus</taxon>
    </lineage>
</organism>
<dbReference type="Proteomes" id="UP000008458">
    <property type="component" value="Chromosome"/>
</dbReference>
<feature type="domain" description="SWIM-type" evidence="2">
    <location>
        <begin position="31"/>
        <end position="68"/>
    </location>
</feature>
<dbReference type="GO" id="GO:0008270">
    <property type="term" value="F:zinc ion binding"/>
    <property type="evidence" value="ECO:0007669"/>
    <property type="project" value="UniProtKB-KW"/>
</dbReference>
<dbReference type="HOGENOM" id="CLU_2392713_0_0_2"/>
<accession>F4B638</accession>
<evidence type="ECO:0000259" key="2">
    <source>
        <dbReference type="PROSITE" id="PS50966"/>
    </source>
</evidence>
<gene>
    <name evidence="3" type="ordered locus">Ahos_0438</name>
</gene>
<dbReference type="InterPro" id="IPR007527">
    <property type="entry name" value="Znf_SWIM"/>
</dbReference>
<dbReference type="AlphaFoldDB" id="F4B638"/>
<keyword evidence="1" id="KW-0479">Metal-binding</keyword>